<keyword evidence="2" id="KW-1185">Reference proteome</keyword>
<dbReference type="EMBL" id="QQXL01000001">
    <property type="protein sequence ID" value="RKW71744.1"/>
    <property type="molecule type" value="Genomic_DNA"/>
</dbReference>
<dbReference type="Proteomes" id="UP000273119">
    <property type="component" value="Unassembled WGS sequence"/>
</dbReference>
<organism evidence="1 2">
    <name type="scientific">Galactobacter caseinivorans</name>
    <dbReference type="NCBI Taxonomy" id="2676123"/>
    <lineage>
        <taxon>Bacteria</taxon>
        <taxon>Bacillati</taxon>
        <taxon>Actinomycetota</taxon>
        <taxon>Actinomycetes</taxon>
        <taxon>Micrococcales</taxon>
        <taxon>Micrococcaceae</taxon>
        <taxon>Galactobacter</taxon>
    </lineage>
</organism>
<name>A0A496PMU7_9MICC</name>
<evidence type="ECO:0008006" key="3">
    <source>
        <dbReference type="Google" id="ProtNLM"/>
    </source>
</evidence>
<comment type="caution">
    <text evidence="1">The sequence shown here is derived from an EMBL/GenBank/DDBJ whole genome shotgun (WGS) entry which is preliminary data.</text>
</comment>
<proteinExistence type="predicted"/>
<protein>
    <recommendedName>
        <fullName evidence="3">Phage tail protein</fullName>
    </recommendedName>
</protein>
<evidence type="ECO:0000313" key="2">
    <source>
        <dbReference type="Proteomes" id="UP000273119"/>
    </source>
</evidence>
<accession>A0A496PMU7</accession>
<reference evidence="1 2" key="1">
    <citation type="submission" date="2018-07" db="EMBL/GenBank/DDBJ databases">
        <title>Arthrobacter sp. nov., isolated from raw cow's milk with high bacterial count.</title>
        <authorList>
            <person name="Hahne J."/>
            <person name="Isele D."/>
            <person name="Lipski A."/>
        </authorList>
    </citation>
    <scope>NUCLEOTIDE SEQUENCE [LARGE SCALE GENOMIC DNA]</scope>
    <source>
        <strain evidence="1 2">JZ R-183</strain>
    </source>
</reference>
<gene>
    <name evidence="1" type="ORF">DWQ67_02645</name>
</gene>
<sequence>MRTRFSPILEKSVAPPPELTGVNLLLGVVSITGTPLAAPYEAGYWFTSLTGWWDAADSTGQTTQFLTADGGWSNRAYRAFRQIDITGHVEAGSRPELRDAIERLMAAIPVDPLVPLVVYEDGLARHCMVRMSGQPKVVWAGGHLPVADFNISLVAPDPRKLAGPGGDLGWRVFGPVGLPSTTGGLTFPFTFPTAFTAVTTSGQVTLDLAGTATPNAVVEFTGPVLNPGVREVGTGRTLWFDLELLAGQTLSVDLRTRSVLLNGVSRRGKRRGQWIAPTPGAVWEFTAANYNSDARMLVRTQEAWI</sequence>
<dbReference type="AlphaFoldDB" id="A0A496PMU7"/>
<evidence type="ECO:0000313" key="1">
    <source>
        <dbReference type="EMBL" id="RKW71744.1"/>
    </source>
</evidence>